<dbReference type="AlphaFoldDB" id="A0A8J5L2R4"/>
<feature type="signal peptide" evidence="3">
    <location>
        <begin position="1"/>
        <end position="24"/>
    </location>
</feature>
<protein>
    <submittedName>
        <fullName evidence="4">Uncharacterized protein</fullName>
    </submittedName>
</protein>
<keyword evidence="5" id="KW-1185">Reference proteome</keyword>
<gene>
    <name evidence="4" type="ORF">ZIOFF_038392</name>
</gene>
<name>A0A8J5L2R4_ZINOF</name>
<accession>A0A8J5L2R4</accession>
<dbReference type="PROSITE" id="PS00925">
    <property type="entry name" value="OLEEI"/>
    <property type="match status" value="1"/>
</dbReference>
<dbReference type="Pfam" id="PF01190">
    <property type="entry name" value="Pollen_Ole_e_1"/>
    <property type="match status" value="1"/>
</dbReference>
<keyword evidence="2" id="KW-1015">Disulfide bond</keyword>
<comment type="caution">
    <text evidence="4">The sequence shown here is derived from an EMBL/GenBank/DDBJ whole genome shotgun (WGS) entry which is preliminary data.</text>
</comment>
<dbReference type="Proteomes" id="UP000734854">
    <property type="component" value="Unassembled WGS sequence"/>
</dbReference>
<proteinExistence type="inferred from homology"/>
<feature type="chain" id="PRO_5035161116" evidence="3">
    <location>
        <begin position="25"/>
        <end position="175"/>
    </location>
</feature>
<keyword evidence="3" id="KW-0732">Signal</keyword>
<dbReference type="EMBL" id="JACMSC010000011">
    <property type="protein sequence ID" value="KAG6498670.1"/>
    <property type="molecule type" value="Genomic_DNA"/>
</dbReference>
<dbReference type="GO" id="GO:0005615">
    <property type="term" value="C:extracellular space"/>
    <property type="evidence" value="ECO:0007669"/>
    <property type="project" value="InterPro"/>
</dbReference>
<dbReference type="InterPro" id="IPR006040">
    <property type="entry name" value="Allergen_Ole_e_I_CS"/>
</dbReference>
<evidence type="ECO:0000256" key="2">
    <source>
        <dbReference type="ARBA" id="ARBA00023157"/>
    </source>
</evidence>
<comment type="similarity">
    <text evidence="1">Belongs to the Ole e I family.</text>
</comment>
<dbReference type="PANTHER" id="PTHR31614:SF28">
    <property type="entry name" value="OS05G0220300 PROTEIN"/>
    <property type="match status" value="1"/>
</dbReference>
<reference evidence="4 5" key="1">
    <citation type="submission" date="2020-08" db="EMBL/GenBank/DDBJ databases">
        <title>Plant Genome Project.</title>
        <authorList>
            <person name="Zhang R.-G."/>
        </authorList>
    </citation>
    <scope>NUCLEOTIDE SEQUENCE [LARGE SCALE GENOMIC DNA]</scope>
    <source>
        <tissue evidence="4">Rhizome</tissue>
    </source>
</reference>
<dbReference type="PANTHER" id="PTHR31614">
    <property type="entry name" value="PROTEIN DOWNSTREAM OF FLC-RELATED"/>
    <property type="match status" value="1"/>
</dbReference>
<evidence type="ECO:0000313" key="4">
    <source>
        <dbReference type="EMBL" id="KAG6498670.1"/>
    </source>
</evidence>
<organism evidence="4 5">
    <name type="scientific">Zingiber officinale</name>
    <name type="common">Ginger</name>
    <name type="synonym">Amomum zingiber</name>
    <dbReference type="NCBI Taxonomy" id="94328"/>
    <lineage>
        <taxon>Eukaryota</taxon>
        <taxon>Viridiplantae</taxon>
        <taxon>Streptophyta</taxon>
        <taxon>Embryophyta</taxon>
        <taxon>Tracheophyta</taxon>
        <taxon>Spermatophyta</taxon>
        <taxon>Magnoliopsida</taxon>
        <taxon>Liliopsida</taxon>
        <taxon>Zingiberales</taxon>
        <taxon>Zingiberaceae</taxon>
        <taxon>Zingiber</taxon>
    </lineage>
</organism>
<dbReference type="InterPro" id="IPR006041">
    <property type="entry name" value="Pollen_Ole_e1_allergen"/>
</dbReference>
<evidence type="ECO:0000313" key="5">
    <source>
        <dbReference type="Proteomes" id="UP000734854"/>
    </source>
</evidence>
<evidence type="ECO:0000256" key="3">
    <source>
        <dbReference type="SAM" id="SignalP"/>
    </source>
</evidence>
<sequence length="175" mass="18649">MAANMQLLALLAALCAVLAGVALAHPVSNLTIEGRVYCDTCRAGFVTSASQYIRGAKVKLECRHYETDAVNQYAEGVTDATGSYHLEVEDQHEEEICEVVLVGSPLKGDCDEVSNGRDRARILVAGRSGLVTPVRYANDLGFLKSTPLPHCGALLQQGGQRHLVTSNLGPEGLSI</sequence>
<evidence type="ECO:0000256" key="1">
    <source>
        <dbReference type="ARBA" id="ARBA00010049"/>
    </source>
</evidence>